<protein>
    <submittedName>
        <fullName evidence="2">Uncharacterized protein</fullName>
    </submittedName>
</protein>
<feature type="transmembrane region" description="Helical" evidence="1">
    <location>
        <begin position="61"/>
        <end position="82"/>
    </location>
</feature>
<feature type="transmembrane region" description="Helical" evidence="1">
    <location>
        <begin position="253"/>
        <end position="274"/>
    </location>
</feature>
<dbReference type="EMBL" id="ACKZ01000029">
    <property type="protein sequence ID" value="EEW36381.1"/>
    <property type="molecule type" value="Genomic_DNA"/>
</dbReference>
<accession>C8NII4</accession>
<reference evidence="2 3" key="1">
    <citation type="submission" date="2009-08" db="EMBL/GenBank/DDBJ databases">
        <authorList>
            <person name="Muzny D."/>
            <person name="Qin X."/>
            <person name="Deng J."/>
            <person name="Jiang H."/>
            <person name="Liu Y."/>
            <person name="Qu J."/>
            <person name="Song X.-Z."/>
            <person name="Zhang L."/>
            <person name="Thornton R."/>
            <person name="Coyle M."/>
            <person name="Francisco L."/>
            <person name="Jackson L."/>
            <person name="Javaid M."/>
            <person name="Korchina V."/>
            <person name="Kovar C."/>
            <person name="Mata R."/>
            <person name="Mathew T."/>
            <person name="Ngo R."/>
            <person name="Nguyen L."/>
            <person name="Nguyen N."/>
            <person name="Okwuonu G."/>
            <person name="Ongeri F."/>
            <person name="Pham C."/>
            <person name="Simmons D."/>
            <person name="Wilczek-Boney K."/>
            <person name="Hale W."/>
            <person name="Jakkamsetti A."/>
            <person name="Pham P."/>
            <person name="Ruth R."/>
            <person name="San Lucas F."/>
            <person name="Warren J."/>
            <person name="Zhang J."/>
            <person name="Zhao Z."/>
            <person name="Zhou C."/>
            <person name="Zhu D."/>
            <person name="Lee S."/>
            <person name="Bess C."/>
            <person name="Blankenburg K."/>
            <person name="Forbes L."/>
            <person name="Fu Q."/>
            <person name="Gubbala S."/>
            <person name="Hirani K."/>
            <person name="Jayaseelan J.C."/>
            <person name="Lara F."/>
            <person name="Munidasa M."/>
            <person name="Palculict T."/>
            <person name="Patil S."/>
            <person name="Pu L.-L."/>
            <person name="Saada N."/>
            <person name="Tang L."/>
            <person name="Weissenberger G."/>
            <person name="Zhu Y."/>
            <person name="Hemphill L."/>
            <person name="Shang Y."/>
            <person name="Youmans B."/>
            <person name="Ayvaz T."/>
            <person name="Ross M."/>
            <person name="Santibanez J."/>
            <person name="Aqrawi P."/>
            <person name="Gross S."/>
            <person name="Joshi V."/>
            <person name="Fowler G."/>
            <person name="Nazareth L."/>
            <person name="Reid J."/>
            <person name="Worley K."/>
            <person name="Petrosino J."/>
            <person name="Highlander S."/>
            <person name="Gibbs R."/>
        </authorList>
    </citation>
    <scope>NUCLEOTIDE SEQUENCE [LARGE SCALE GENOMIC DNA]</scope>
    <source>
        <strain evidence="2 3">ATCC 49175</strain>
    </source>
</reference>
<keyword evidence="1" id="KW-0472">Membrane</keyword>
<gene>
    <name evidence="2" type="ORF">HMPREF0444_1729</name>
</gene>
<dbReference type="AlphaFoldDB" id="C8NII4"/>
<evidence type="ECO:0000313" key="2">
    <source>
        <dbReference type="EMBL" id="EEW36381.1"/>
    </source>
</evidence>
<dbReference type="HOGENOM" id="CLU_815762_0_0_9"/>
<organism evidence="2 3">
    <name type="scientific">Granulicatella adiacens ATCC 49175</name>
    <dbReference type="NCBI Taxonomy" id="638301"/>
    <lineage>
        <taxon>Bacteria</taxon>
        <taxon>Bacillati</taxon>
        <taxon>Bacillota</taxon>
        <taxon>Bacilli</taxon>
        <taxon>Lactobacillales</taxon>
        <taxon>Carnobacteriaceae</taxon>
        <taxon>Granulicatella</taxon>
    </lineage>
</organism>
<sequence length="340" mass="39326">MKRNKQSDLGGSMNKKKRIEEIQLAQLREFLMAAIRERSGEVVALPSASVMPIILKNILKIFLIILTAFIFLFSLPGFEFLFQRLVTHPLEFLKDQIEFNPFFRIYVFIFIVGVGLSLWERMAFKEEQAHILRRAKEEVLEWQNFTDEELPNSVKALKQYLSGNDDAFNIEESREPGIKSLLRLFHRNVSQEDISQLRQQLVTILSKRQQDATKLPKGVPCFLISIIHNIVLFGCLVVTLPIIGLFTKSYYDAMIVLAFFGLPIGMLWVLYFGISSSVHEYRRSAFTKLIEIARAEIALYKNVAVEDVPGEIKQLQRLMQVLESKYYILGENLGWKKTEK</sequence>
<keyword evidence="1" id="KW-1133">Transmembrane helix</keyword>
<dbReference type="STRING" id="638301.HMPREF0444_1729"/>
<comment type="caution">
    <text evidence="2">The sequence shown here is derived from an EMBL/GenBank/DDBJ whole genome shotgun (WGS) entry which is preliminary data.</text>
</comment>
<feature type="transmembrane region" description="Helical" evidence="1">
    <location>
        <begin position="222"/>
        <end position="247"/>
    </location>
</feature>
<name>C8NII4_9LACT</name>
<dbReference type="Proteomes" id="UP000005926">
    <property type="component" value="Unassembled WGS sequence"/>
</dbReference>
<keyword evidence="1" id="KW-0812">Transmembrane</keyword>
<feature type="transmembrane region" description="Helical" evidence="1">
    <location>
        <begin position="102"/>
        <end position="119"/>
    </location>
</feature>
<evidence type="ECO:0000256" key="1">
    <source>
        <dbReference type="SAM" id="Phobius"/>
    </source>
</evidence>
<evidence type="ECO:0000313" key="3">
    <source>
        <dbReference type="Proteomes" id="UP000005926"/>
    </source>
</evidence>
<keyword evidence="3" id="KW-1185">Reference proteome</keyword>
<proteinExistence type="predicted"/>